<dbReference type="PANTHER" id="PTHR31987">
    <property type="entry name" value="GLUTAMINASE A-RELATED"/>
    <property type="match status" value="1"/>
</dbReference>
<dbReference type="InterPro" id="IPR032514">
    <property type="entry name" value="GtaA_central"/>
</dbReference>
<gene>
    <name evidence="2" type="ORF">P691DRAFT_762809</name>
</gene>
<reference evidence="2" key="1">
    <citation type="submission" date="2020-11" db="EMBL/GenBank/DDBJ databases">
        <authorList>
            <consortium name="DOE Joint Genome Institute"/>
            <person name="Ahrendt S."/>
            <person name="Riley R."/>
            <person name="Andreopoulos W."/>
            <person name="Labutti K."/>
            <person name="Pangilinan J."/>
            <person name="Ruiz-Duenas F.J."/>
            <person name="Barrasa J.M."/>
            <person name="Sanchez-Garcia M."/>
            <person name="Camarero S."/>
            <person name="Miyauchi S."/>
            <person name="Serrano A."/>
            <person name="Linde D."/>
            <person name="Babiker R."/>
            <person name="Drula E."/>
            <person name="Ayuso-Fernandez I."/>
            <person name="Pacheco R."/>
            <person name="Padilla G."/>
            <person name="Ferreira P."/>
            <person name="Barriuso J."/>
            <person name="Kellner H."/>
            <person name="Castanera R."/>
            <person name="Alfaro M."/>
            <person name="Ramirez L."/>
            <person name="Pisabarro A.G."/>
            <person name="Kuo A."/>
            <person name="Tritt A."/>
            <person name="Lipzen A."/>
            <person name="He G."/>
            <person name="Yan M."/>
            <person name="Ng V."/>
            <person name="Cullen D."/>
            <person name="Martin F."/>
            <person name="Rosso M.-N."/>
            <person name="Henrissat B."/>
            <person name="Hibbett D."/>
            <person name="Martinez A.T."/>
            <person name="Grigoriev I.V."/>
        </authorList>
    </citation>
    <scope>NUCLEOTIDE SEQUENCE</scope>
    <source>
        <strain evidence="2">MF-IS2</strain>
    </source>
</reference>
<feature type="domain" description="Glutaminase A central" evidence="1">
    <location>
        <begin position="1"/>
        <end position="274"/>
    </location>
</feature>
<dbReference type="PANTHER" id="PTHR31987:SF1">
    <property type="entry name" value="GLUTAMINASE A"/>
    <property type="match status" value="1"/>
</dbReference>
<dbReference type="AlphaFoldDB" id="A0A9P6BYF6"/>
<dbReference type="EMBL" id="MU151325">
    <property type="protein sequence ID" value="KAF9445101.1"/>
    <property type="molecule type" value="Genomic_DNA"/>
</dbReference>
<evidence type="ECO:0000313" key="2">
    <source>
        <dbReference type="EMBL" id="KAF9445101.1"/>
    </source>
</evidence>
<dbReference type="SUPFAM" id="SSF48208">
    <property type="entry name" value="Six-hairpin glycosidases"/>
    <property type="match status" value="1"/>
</dbReference>
<dbReference type="Proteomes" id="UP000807342">
    <property type="component" value="Unassembled WGS sequence"/>
</dbReference>
<sequence length="430" mass="47236">MKDMGVSLRTNPVESIYGAFPALLYLNPSLAKDLLVPLLDFQSSPRYKNAYAAPNLGSSYPMILGNTSSNSDTRSLAVESSGNMLIMAYAHAVKSGDGSLLSRYYTTLRSWADFLIENSLRPQNFITADDLSNPDVSNLAPKGILGIYSTAKINEAVKVPNNSYMDLATQLISSWKQLAVTNDHIDAIYGQPISWGLVYNIFPAIWLNTGLIEATYTLTLQAGFYAQQSNSDFGFNPDSSQQDAAYPHWTLMTAATIPDGLPSVRGQLIRSVYRAPEKRQLTWLQLRQRQPVAIKAIKGKDSKLRPFTAAVPPLIPLVNQRPDTFPTVKLPQLSQHSTNPRDTKSLPAGAAAPAIIVTSKHRAAPVLHKYPNRAHTDDPISTVGVSAVPAHPNLLPSSSFRIEQLRVEVEQLRRELDSFRDVAETLSGYS</sequence>
<proteinExistence type="predicted"/>
<evidence type="ECO:0000313" key="3">
    <source>
        <dbReference type="Proteomes" id="UP000807342"/>
    </source>
</evidence>
<name>A0A9P6BYF6_9AGAR</name>
<evidence type="ECO:0000259" key="1">
    <source>
        <dbReference type="Pfam" id="PF16335"/>
    </source>
</evidence>
<dbReference type="InterPro" id="IPR052743">
    <property type="entry name" value="Glutaminase_GtaA"/>
</dbReference>
<comment type="caution">
    <text evidence="2">The sequence shown here is derived from an EMBL/GenBank/DDBJ whole genome shotgun (WGS) entry which is preliminary data.</text>
</comment>
<dbReference type="OrthoDB" id="3918848at2759"/>
<keyword evidence="3" id="KW-1185">Reference proteome</keyword>
<dbReference type="Pfam" id="PF16335">
    <property type="entry name" value="GtaA_6_Hairpin"/>
    <property type="match status" value="1"/>
</dbReference>
<accession>A0A9P6BYF6</accession>
<dbReference type="GO" id="GO:0005975">
    <property type="term" value="P:carbohydrate metabolic process"/>
    <property type="evidence" value="ECO:0007669"/>
    <property type="project" value="InterPro"/>
</dbReference>
<protein>
    <recommendedName>
        <fullName evidence="1">Glutaminase A central domain-containing protein</fullName>
    </recommendedName>
</protein>
<organism evidence="2 3">
    <name type="scientific">Macrolepiota fuliginosa MF-IS2</name>
    <dbReference type="NCBI Taxonomy" id="1400762"/>
    <lineage>
        <taxon>Eukaryota</taxon>
        <taxon>Fungi</taxon>
        <taxon>Dikarya</taxon>
        <taxon>Basidiomycota</taxon>
        <taxon>Agaricomycotina</taxon>
        <taxon>Agaricomycetes</taxon>
        <taxon>Agaricomycetidae</taxon>
        <taxon>Agaricales</taxon>
        <taxon>Agaricineae</taxon>
        <taxon>Agaricaceae</taxon>
        <taxon>Macrolepiota</taxon>
    </lineage>
</organism>
<dbReference type="InterPro" id="IPR008928">
    <property type="entry name" value="6-hairpin_glycosidase_sf"/>
</dbReference>